<accession>A0AA34TJQ5</accession>
<gene>
    <name evidence="1" type="ORF">LLJM3_1351</name>
</gene>
<organism evidence="1 2">
    <name type="scientific">Lactococcus lactis subsp. cremoris</name>
    <name type="common">Streptococcus cremoris</name>
    <dbReference type="NCBI Taxonomy" id="1359"/>
    <lineage>
        <taxon>Bacteria</taxon>
        <taxon>Bacillati</taxon>
        <taxon>Bacillota</taxon>
        <taxon>Bacilli</taxon>
        <taxon>Lactobacillales</taxon>
        <taxon>Streptococcaceae</taxon>
        <taxon>Lactococcus</taxon>
    </lineage>
</organism>
<proteinExistence type="predicted"/>
<name>A0AA34TJQ5_LACLC</name>
<protein>
    <submittedName>
        <fullName evidence="1">Uncharacterized protein</fullName>
    </submittedName>
</protein>
<dbReference type="AlphaFoldDB" id="A0AA34TJQ5"/>
<evidence type="ECO:0000313" key="2">
    <source>
        <dbReference type="Proteomes" id="UP000192161"/>
    </source>
</evidence>
<dbReference type="Proteomes" id="UP000192161">
    <property type="component" value="Chromosome"/>
</dbReference>
<dbReference type="EMBL" id="CP015901">
    <property type="protein sequence ID" value="ARE23540.1"/>
    <property type="molecule type" value="Genomic_DNA"/>
</dbReference>
<evidence type="ECO:0000313" key="1">
    <source>
        <dbReference type="EMBL" id="ARE23540.1"/>
    </source>
</evidence>
<dbReference type="RefSeq" id="WP_011676226.1">
    <property type="nucleotide sequence ID" value="NZ_CP015901.2"/>
</dbReference>
<sequence length="146" mass="15998">MQKAKMKLTAFKLSEAVIENVEKPKAVLVESASKSPRYAEDGTPILDSCSKITMQCVDISVAKAIEKLGADASALKTVTLEFQGTEQNLKEISLEELLGSELEVTDADVMLQWQQGRNGSRGGWQGLKLVLDIDGEDEKAENKNER</sequence>
<reference evidence="1 2" key="1">
    <citation type="journal article" date="2017" name="BMC Genomics">
        <title>Comparative and functional genomics of the Lactococcus lactis taxon; insights into evolution and niche adaptation.</title>
        <authorList>
            <person name="Kelleher P."/>
            <person name="Bottacini F."/>
            <person name="Mahony J."/>
            <person name="Kilcawley K.N."/>
            <person name="van Sinderen D."/>
        </authorList>
    </citation>
    <scope>NUCLEOTIDE SEQUENCE [LARGE SCALE GENOMIC DNA]</scope>
    <source>
        <strain evidence="1 2">JM3</strain>
    </source>
</reference>